<keyword evidence="3" id="KW-0812">Transmembrane</keyword>
<feature type="domain" description="GGDEF" evidence="5">
    <location>
        <begin position="456"/>
        <end position="590"/>
    </location>
</feature>
<gene>
    <name evidence="6" type="ORF">DDIC_11840</name>
</gene>
<dbReference type="FunFam" id="3.30.70.270:FF:000001">
    <property type="entry name" value="Diguanylate cyclase domain protein"/>
    <property type="match status" value="1"/>
</dbReference>
<proteinExistence type="predicted"/>
<sequence>MGITAVCRMLASCSHWVIHSVWLAALAVAICANVIFDYFQIQAADMRLLLSENSIAANVVRAELGCIASLLDSAEGLAADPHGRGLLTEHLGGVARRVPFISFLAISGDSSTAVVGEPSPAGATDTVFTRAIPMPGRAPLTVSLMLSGDFWAQRLAAVFSATDARVALYTVSGRALLPFDNMSDGEAQALVAAVQGMTGDAASLNVSSVTLGGRPRKLVLRQVAAPFVEEGPLVVGTVLTASYARTHWRGNVLIEVLAWVAAAVVSTWLLVLEARSRRRSEISAQRMHEGVRTRDKFISVLMEHAPIMVSYWDVQRKCRYANKVYRGWFGRSQEQMEGLDVRELLGPKLYEVCAPLIAATLQGEPQQFEQERTRADGSVGYVLSRYIPDMDGLEVRGFFVIASDITELKQTQFKLEKRIEDLYSMATIDALTGLNNRRNLLEKVQLEIERARRYDLPVGFLMLDIDHFKHINDTYGHDAGDNVLQRVGTMLRETMRASDHVGRLGGEEFGILLTNVSPELTHVIAERLRNKMAALIVPYMDTNISFTVSIGVADLLLDTDNPLESMMKRADMALYRAKNEGRNRVCLADNLLEPMPVA</sequence>
<feature type="transmembrane region" description="Helical" evidence="3">
    <location>
        <begin position="252"/>
        <end position="271"/>
    </location>
</feature>
<feature type="domain" description="PAC" evidence="4">
    <location>
        <begin position="366"/>
        <end position="417"/>
    </location>
</feature>
<dbReference type="PROSITE" id="PS50113">
    <property type="entry name" value="PAC"/>
    <property type="match status" value="1"/>
</dbReference>
<dbReference type="PANTHER" id="PTHR45138">
    <property type="entry name" value="REGULATORY COMPONENTS OF SENSORY TRANSDUCTION SYSTEM"/>
    <property type="match status" value="1"/>
</dbReference>
<evidence type="ECO:0000313" key="7">
    <source>
        <dbReference type="Proteomes" id="UP000297065"/>
    </source>
</evidence>
<dbReference type="SMART" id="SM00267">
    <property type="entry name" value="GGDEF"/>
    <property type="match status" value="1"/>
</dbReference>
<dbReference type="Gene3D" id="3.30.70.270">
    <property type="match status" value="1"/>
</dbReference>
<dbReference type="InterPro" id="IPR000014">
    <property type="entry name" value="PAS"/>
</dbReference>
<dbReference type="SMART" id="SM00091">
    <property type="entry name" value="PAS"/>
    <property type="match status" value="1"/>
</dbReference>
<dbReference type="SUPFAM" id="SSF55785">
    <property type="entry name" value="PYP-like sensor domain (PAS domain)"/>
    <property type="match status" value="1"/>
</dbReference>
<dbReference type="AlphaFoldDB" id="A0A4P7UJK3"/>
<evidence type="ECO:0000313" key="6">
    <source>
        <dbReference type="EMBL" id="QCC86553.1"/>
    </source>
</evidence>
<dbReference type="GO" id="GO:0043709">
    <property type="term" value="P:cell adhesion involved in single-species biofilm formation"/>
    <property type="evidence" value="ECO:0007669"/>
    <property type="project" value="TreeGrafter"/>
</dbReference>
<dbReference type="SUPFAM" id="SSF55073">
    <property type="entry name" value="Nucleotide cyclase"/>
    <property type="match status" value="1"/>
</dbReference>
<evidence type="ECO:0000259" key="5">
    <source>
        <dbReference type="PROSITE" id="PS50887"/>
    </source>
</evidence>
<evidence type="ECO:0000256" key="1">
    <source>
        <dbReference type="ARBA" id="ARBA00012528"/>
    </source>
</evidence>
<dbReference type="InterPro" id="IPR043128">
    <property type="entry name" value="Rev_trsase/Diguanyl_cyclase"/>
</dbReference>
<keyword evidence="3" id="KW-0472">Membrane</keyword>
<dbReference type="PANTHER" id="PTHR45138:SF9">
    <property type="entry name" value="DIGUANYLATE CYCLASE DGCM-RELATED"/>
    <property type="match status" value="1"/>
</dbReference>
<feature type="transmembrane region" description="Helical" evidence="3">
    <location>
        <begin position="16"/>
        <end position="39"/>
    </location>
</feature>
<keyword evidence="3" id="KW-1133">Transmembrane helix</keyword>
<evidence type="ECO:0000256" key="3">
    <source>
        <dbReference type="SAM" id="Phobius"/>
    </source>
</evidence>
<dbReference type="EMBL" id="CP036295">
    <property type="protein sequence ID" value="QCC86553.1"/>
    <property type="molecule type" value="Genomic_DNA"/>
</dbReference>
<dbReference type="InterPro" id="IPR013656">
    <property type="entry name" value="PAS_4"/>
</dbReference>
<dbReference type="Gene3D" id="3.30.450.20">
    <property type="entry name" value="PAS domain"/>
    <property type="match status" value="1"/>
</dbReference>
<evidence type="ECO:0000256" key="2">
    <source>
        <dbReference type="ARBA" id="ARBA00034247"/>
    </source>
</evidence>
<name>A0A4P7UJK3_DESDE</name>
<dbReference type="InterPro" id="IPR050469">
    <property type="entry name" value="Diguanylate_Cyclase"/>
</dbReference>
<dbReference type="GO" id="GO:0052621">
    <property type="term" value="F:diguanylate cyclase activity"/>
    <property type="evidence" value="ECO:0007669"/>
    <property type="project" value="UniProtKB-EC"/>
</dbReference>
<organism evidence="6 7">
    <name type="scientific">Desulfovibrio desulfuricans</name>
    <dbReference type="NCBI Taxonomy" id="876"/>
    <lineage>
        <taxon>Bacteria</taxon>
        <taxon>Pseudomonadati</taxon>
        <taxon>Thermodesulfobacteriota</taxon>
        <taxon>Desulfovibrionia</taxon>
        <taxon>Desulfovibrionales</taxon>
        <taxon>Desulfovibrionaceae</taxon>
        <taxon>Desulfovibrio</taxon>
    </lineage>
</organism>
<dbReference type="PROSITE" id="PS50887">
    <property type="entry name" value="GGDEF"/>
    <property type="match status" value="1"/>
</dbReference>
<dbReference type="InterPro" id="IPR000160">
    <property type="entry name" value="GGDEF_dom"/>
</dbReference>
<dbReference type="InterPro" id="IPR035965">
    <property type="entry name" value="PAS-like_dom_sf"/>
</dbReference>
<dbReference type="GO" id="GO:1902201">
    <property type="term" value="P:negative regulation of bacterial-type flagellum-dependent cell motility"/>
    <property type="evidence" value="ECO:0007669"/>
    <property type="project" value="TreeGrafter"/>
</dbReference>
<evidence type="ECO:0000259" key="4">
    <source>
        <dbReference type="PROSITE" id="PS50113"/>
    </source>
</evidence>
<dbReference type="EC" id="2.7.7.65" evidence="1"/>
<accession>A0A4P7UJK3</accession>
<comment type="catalytic activity">
    <reaction evidence="2">
        <text>2 GTP = 3',3'-c-di-GMP + 2 diphosphate</text>
        <dbReference type="Rhea" id="RHEA:24898"/>
        <dbReference type="ChEBI" id="CHEBI:33019"/>
        <dbReference type="ChEBI" id="CHEBI:37565"/>
        <dbReference type="ChEBI" id="CHEBI:58805"/>
        <dbReference type="EC" id="2.7.7.65"/>
    </reaction>
</comment>
<reference evidence="6 7" key="1">
    <citation type="submission" date="2019-02" db="EMBL/GenBank/DDBJ databases">
        <title>Complete Genome Sequence of Desulfovibrio desulfuricans IC1, a Sulfonate Utilizing Anaerobe.</title>
        <authorList>
            <person name="Day L.A."/>
            <person name="De Leon K.B."/>
            <person name="Wall J.D."/>
        </authorList>
    </citation>
    <scope>NUCLEOTIDE SEQUENCE [LARGE SCALE GENOMIC DNA]</scope>
    <source>
        <strain evidence="6 7">IC1</strain>
    </source>
</reference>
<dbReference type="Pfam" id="PF00990">
    <property type="entry name" value="GGDEF"/>
    <property type="match status" value="1"/>
</dbReference>
<dbReference type="InterPro" id="IPR029787">
    <property type="entry name" value="Nucleotide_cyclase"/>
</dbReference>
<dbReference type="GO" id="GO:0005886">
    <property type="term" value="C:plasma membrane"/>
    <property type="evidence" value="ECO:0007669"/>
    <property type="project" value="TreeGrafter"/>
</dbReference>
<dbReference type="CDD" id="cd00130">
    <property type="entry name" value="PAS"/>
    <property type="match status" value="1"/>
</dbReference>
<dbReference type="Proteomes" id="UP000297065">
    <property type="component" value="Chromosome"/>
</dbReference>
<dbReference type="OrthoDB" id="9812260at2"/>
<protein>
    <recommendedName>
        <fullName evidence="1">diguanylate cyclase</fullName>
        <ecNumber evidence="1">2.7.7.65</ecNumber>
    </recommendedName>
</protein>
<dbReference type="CDD" id="cd01949">
    <property type="entry name" value="GGDEF"/>
    <property type="match status" value="1"/>
</dbReference>
<dbReference type="NCBIfam" id="TIGR00254">
    <property type="entry name" value="GGDEF"/>
    <property type="match status" value="1"/>
</dbReference>
<dbReference type="InterPro" id="IPR000700">
    <property type="entry name" value="PAS-assoc_C"/>
</dbReference>
<dbReference type="Pfam" id="PF08448">
    <property type="entry name" value="PAS_4"/>
    <property type="match status" value="1"/>
</dbReference>
<dbReference type="NCBIfam" id="TIGR00229">
    <property type="entry name" value="sensory_box"/>
    <property type="match status" value="1"/>
</dbReference>